<keyword evidence="1" id="KW-0472">Membrane</keyword>
<accession>A0A1J6KG98</accession>
<reference evidence="2" key="1">
    <citation type="submission" date="2016-11" db="EMBL/GenBank/DDBJ databases">
        <title>The genome of Nicotiana attenuata.</title>
        <authorList>
            <person name="Xu S."/>
            <person name="Brockmoeller T."/>
            <person name="Gaquerel E."/>
            <person name="Navarro A."/>
            <person name="Kuhl H."/>
            <person name="Gase K."/>
            <person name="Ling Z."/>
            <person name="Zhou W."/>
            <person name="Kreitzer C."/>
            <person name="Stanke M."/>
            <person name="Tang H."/>
            <person name="Lyons E."/>
            <person name="Pandey P."/>
            <person name="Pandey S.P."/>
            <person name="Timmermann B."/>
            <person name="Baldwin I.T."/>
        </authorList>
    </citation>
    <scope>NUCLEOTIDE SEQUENCE [LARGE SCALE GENOMIC DNA]</scope>
    <source>
        <strain evidence="2">UT</strain>
    </source>
</reference>
<keyword evidence="1" id="KW-1133">Transmembrane helix</keyword>
<organism evidence="2 3">
    <name type="scientific">Nicotiana attenuata</name>
    <name type="common">Coyote tobacco</name>
    <dbReference type="NCBI Taxonomy" id="49451"/>
    <lineage>
        <taxon>Eukaryota</taxon>
        <taxon>Viridiplantae</taxon>
        <taxon>Streptophyta</taxon>
        <taxon>Embryophyta</taxon>
        <taxon>Tracheophyta</taxon>
        <taxon>Spermatophyta</taxon>
        <taxon>Magnoliopsida</taxon>
        <taxon>eudicotyledons</taxon>
        <taxon>Gunneridae</taxon>
        <taxon>Pentapetalae</taxon>
        <taxon>asterids</taxon>
        <taxon>lamiids</taxon>
        <taxon>Solanales</taxon>
        <taxon>Solanaceae</taxon>
        <taxon>Nicotianoideae</taxon>
        <taxon>Nicotianeae</taxon>
        <taxon>Nicotiana</taxon>
    </lineage>
</organism>
<dbReference type="AlphaFoldDB" id="A0A1J6KG98"/>
<feature type="transmembrane region" description="Helical" evidence="1">
    <location>
        <begin position="41"/>
        <end position="61"/>
    </location>
</feature>
<dbReference type="Proteomes" id="UP000187609">
    <property type="component" value="Unassembled WGS sequence"/>
</dbReference>
<sequence>ACKMFVHASSKLISFSHSILFPSLLYFPFPSRYHFTNYPFVISDFLASISLLLITIHGSYLSTSLADGFRRSFTEH</sequence>
<proteinExistence type="predicted"/>
<feature type="non-terminal residue" evidence="2">
    <location>
        <position position="1"/>
    </location>
</feature>
<evidence type="ECO:0000313" key="3">
    <source>
        <dbReference type="Proteomes" id="UP000187609"/>
    </source>
</evidence>
<evidence type="ECO:0000313" key="2">
    <source>
        <dbReference type="EMBL" id="OIT28430.1"/>
    </source>
</evidence>
<dbReference type="Gramene" id="OIT28430">
    <property type="protein sequence ID" value="OIT28430"/>
    <property type="gene ID" value="A4A49_52899"/>
</dbReference>
<gene>
    <name evidence="2" type="ORF">A4A49_52899</name>
</gene>
<evidence type="ECO:0000256" key="1">
    <source>
        <dbReference type="SAM" id="Phobius"/>
    </source>
</evidence>
<keyword evidence="3" id="KW-1185">Reference proteome</keyword>
<dbReference type="EMBL" id="MJEQ01002069">
    <property type="protein sequence ID" value="OIT28430.1"/>
    <property type="molecule type" value="Genomic_DNA"/>
</dbReference>
<comment type="caution">
    <text evidence="2">The sequence shown here is derived from an EMBL/GenBank/DDBJ whole genome shotgun (WGS) entry which is preliminary data.</text>
</comment>
<keyword evidence="1" id="KW-0812">Transmembrane</keyword>
<feature type="transmembrane region" description="Helical" evidence="1">
    <location>
        <begin position="12"/>
        <end position="29"/>
    </location>
</feature>
<protein>
    <submittedName>
        <fullName evidence="2">Uncharacterized protein</fullName>
    </submittedName>
</protein>
<name>A0A1J6KG98_NICAT</name>